<dbReference type="PANTHER" id="PTHR10746:SF6">
    <property type="entry name" value="LARGE RIBOSOMAL SUBUNIT PROTEIN UL4M"/>
    <property type="match status" value="1"/>
</dbReference>
<comment type="similarity">
    <text evidence="1 5">Belongs to the universal ribosomal protein uL4 family.</text>
</comment>
<dbReference type="Pfam" id="PF00573">
    <property type="entry name" value="Ribosomal_L4"/>
    <property type="match status" value="1"/>
</dbReference>
<keyword evidence="5" id="KW-0699">rRNA-binding</keyword>
<evidence type="ECO:0000256" key="2">
    <source>
        <dbReference type="ARBA" id="ARBA00022980"/>
    </source>
</evidence>
<dbReference type="SUPFAM" id="SSF52166">
    <property type="entry name" value="Ribosomal protein L4"/>
    <property type="match status" value="1"/>
</dbReference>
<comment type="caution">
    <text evidence="7">The sequence shown here is derived from an EMBL/GenBank/DDBJ whole genome shotgun (WGS) entry which is preliminary data.</text>
</comment>
<name>A0A7X9XAI9_9BACT</name>
<dbReference type="PANTHER" id="PTHR10746">
    <property type="entry name" value="50S RIBOSOMAL PROTEIN L4"/>
    <property type="match status" value="1"/>
</dbReference>
<evidence type="ECO:0000313" key="7">
    <source>
        <dbReference type="EMBL" id="NME69716.1"/>
    </source>
</evidence>
<dbReference type="InterPro" id="IPR002136">
    <property type="entry name" value="Ribosomal_uL4"/>
</dbReference>
<feature type="region of interest" description="Disordered" evidence="6">
    <location>
        <begin position="51"/>
        <end position="77"/>
    </location>
</feature>
<comment type="function">
    <text evidence="5">One of the primary rRNA binding proteins, this protein initially binds near the 5'-end of the 23S rRNA. It is important during the early stages of 50S assembly. It makes multiple contacts with different domains of the 23S rRNA in the assembled 50S subunit and ribosome.</text>
</comment>
<dbReference type="EMBL" id="JABANE010000047">
    <property type="protein sequence ID" value="NME69716.1"/>
    <property type="molecule type" value="Genomic_DNA"/>
</dbReference>
<dbReference type="GO" id="GO:0003735">
    <property type="term" value="F:structural constituent of ribosome"/>
    <property type="evidence" value="ECO:0007669"/>
    <property type="project" value="InterPro"/>
</dbReference>
<keyword evidence="3 5" id="KW-0687">Ribonucleoprotein</keyword>
<accession>A0A7X9XAI9</accession>
<evidence type="ECO:0000313" key="8">
    <source>
        <dbReference type="Proteomes" id="UP000576082"/>
    </source>
</evidence>
<dbReference type="GO" id="GO:0005840">
    <property type="term" value="C:ribosome"/>
    <property type="evidence" value="ECO:0007669"/>
    <property type="project" value="UniProtKB-KW"/>
</dbReference>
<feature type="compositionally biased region" description="Polar residues" evidence="6">
    <location>
        <begin position="68"/>
        <end position="77"/>
    </location>
</feature>
<keyword evidence="2 5" id="KW-0689">Ribosomal protein</keyword>
<evidence type="ECO:0000256" key="3">
    <source>
        <dbReference type="ARBA" id="ARBA00023274"/>
    </source>
</evidence>
<proteinExistence type="inferred from homology"/>
<keyword evidence="8" id="KW-1185">Reference proteome</keyword>
<dbReference type="Proteomes" id="UP000576082">
    <property type="component" value="Unassembled WGS sequence"/>
</dbReference>
<comment type="function">
    <text evidence="5">Forms part of the polypeptide exit tunnel.</text>
</comment>
<evidence type="ECO:0000256" key="5">
    <source>
        <dbReference type="HAMAP-Rule" id="MF_01328"/>
    </source>
</evidence>
<reference evidence="7 8" key="1">
    <citation type="submission" date="2020-04" db="EMBL/GenBank/DDBJ databases">
        <title>Flammeovirga sp. SR4, a novel species isolated from seawater.</title>
        <authorList>
            <person name="Wang X."/>
        </authorList>
    </citation>
    <scope>NUCLEOTIDE SEQUENCE [LARGE SCALE GENOMIC DNA]</scope>
    <source>
        <strain evidence="7 8">ATCC 23126</strain>
    </source>
</reference>
<dbReference type="AlphaFoldDB" id="A0A7X9XAI9"/>
<dbReference type="GO" id="GO:1990904">
    <property type="term" value="C:ribonucleoprotein complex"/>
    <property type="evidence" value="ECO:0007669"/>
    <property type="project" value="UniProtKB-KW"/>
</dbReference>
<organism evidence="7 8">
    <name type="scientific">Flammeovirga aprica JL-4</name>
    <dbReference type="NCBI Taxonomy" id="694437"/>
    <lineage>
        <taxon>Bacteria</taxon>
        <taxon>Pseudomonadati</taxon>
        <taxon>Bacteroidota</taxon>
        <taxon>Cytophagia</taxon>
        <taxon>Cytophagales</taxon>
        <taxon>Flammeovirgaceae</taxon>
        <taxon>Flammeovirga</taxon>
    </lineage>
</organism>
<dbReference type="GO" id="GO:0019843">
    <property type="term" value="F:rRNA binding"/>
    <property type="evidence" value="ECO:0007669"/>
    <property type="project" value="UniProtKB-UniRule"/>
</dbReference>
<evidence type="ECO:0000256" key="4">
    <source>
        <dbReference type="ARBA" id="ARBA00035244"/>
    </source>
</evidence>
<sequence length="205" mass="22472">MEIAVLNSKGVETGKVTLPAAVFGIEPNDHAIYLDVKAYLAAQRQGTHKAKERAEIVGSTRKLKKQKGTGTARSGSIKSPVFRGGGRIFGPRPRDYRQSLNKKVKQLARRSALSYKAKEANVTVLEALSFDAPQTKAYKEVLANLKFSDVKTLYVVASQNDNVYKSSRNLPKANVVVVDSLNTYDILHADQLILADDAVEKLSNL</sequence>
<dbReference type="HAMAP" id="MF_01328_B">
    <property type="entry name" value="Ribosomal_uL4_B"/>
    <property type="match status" value="1"/>
</dbReference>
<dbReference type="RefSeq" id="WP_169657979.1">
    <property type="nucleotide sequence ID" value="NZ_JABANE010000047.1"/>
</dbReference>
<dbReference type="InterPro" id="IPR023574">
    <property type="entry name" value="Ribosomal_uL4_dom_sf"/>
</dbReference>
<dbReference type="NCBIfam" id="TIGR03953">
    <property type="entry name" value="rplD_bact"/>
    <property type="match status" value="1"/>
</dbReference>
<dbReference type="GO" id="GO:0006412">
    <property type="term" value="P:translation"/>
    <property type="evidence" value="ECO:0007669"/>
    <property type="project" value="UniProtKB-UniRule"/>
</dbReference>
<evidence type="ECO:0000256" key="1">
    <source>
        <dbReference type="ARBA" id="ARBA00010528"/>
    </source>
</evidence>
<protein>
    <recommendedName>
        <fullName evidence="4 5">Large ribosomal subunit protein uL4</fullName>
    </recommendedName>
</protein>
<dbReference type="Gene3D" id="3.40.1370.10">
    <property type="match status" value="1"/>
</dbReference>
<evidence type="ECO:0000256" key="6">
    <source>
        <dbReference type="SAM" id="MobiDB-lite"/>
    </source>
</evidence>
<gene>
    <name evidence="5 7" type="primary">rplD</name>
    <name evidence="7" type="ORF">HHU12_17200</name>
</gene>
<dbReference type="InterPro" id="IPR013005">
    <property type="entry name" value="Ribosomal_uL4-like"/>
</dbReference>
<keyword evidence="5" id="KW-0694">RNA-binding</keyword>
<comment type="subunit">
    <text evidence="5">Part of the 50S ribosomal subunit.</text>
</comment>